<dbReference type="KEGG" id="aacx:DEACI_2128"/>
<dbReference type="EC" id="4.1.2.13" evidence="3"/>
<proteinExistence type="inferred from homology"/>
<keyword evidence="9" id="KW-1185">Reference proteome</keyword>
<evidence type="ECO:0000256" key="4">
    <source>
        <dbReference type="ARBA" id="ARBA00023152"/>
    </source>
</evidence>
<dbReference type="PANTHER" id="PTHR11627">
    <property type="entry name" value="FRUCTOSE-BISPHOSPHATE ALDOLASE"/>
    <property type="match status" value="1"/>
</dbReference>
<comment type="pathway">
    <text evidence="1">Carbohydrate degradation; glycolysis; D-glyceraldehyde 3-phosphate and glycerone phosphate from D-glucose: step 4/4.</text>
</comment>
<evidence type="ECO:0000256" key="3">
    <source>
        <dbReference type="ARBA" id="ARBA00013068"/>
    </source>
</evidence>
<dbReference type="GO" id="GO:0006096">
    <property type="term" value="P:glycolytic process"/>
    <property type="evidence" value="ECO:0007669"/>
    <property type="project" value="UniProtKB-KW"/>
</dbReference>
<dbReference type="InterPro" id="IPR013785">
    <property type="entry name" value="Aldolase_TIM"/>
</dbReference>
<reference evidence="8" key="1">
    <citation type="submission" date="2014-11" db="EMBL/GenBank/DDBJ databases">
        <authorList>
            <person name="Hornung B.V."/>
        </authorList>
    </citation>
    <scope>NUCLEOTIDE SEQUENCE</scope>
    <source>
        <strain evidence="8">INE</strain>
    </source>
</reference>
<evidence type="ECO:0000256" key="5">
    <source>
        <dbReference type="ARBA" id="ARBA00023239"/>
    </source>
</evidence>
<dbReference type="Gene3D" id="3.20.20.70">
    <property type="entry name" value="Aldolase class I"/>
    <property type="match status" value="1"/>
</dbReference>
<reference evidence="7" key="2">
    <citation type="submission" date="2020-01" db="EMBL/GenBank/DDBJ databases">
        <authorList>
            <person name="Hornung B."/>
        </authorList>
    </citation>
    <scope>NUCLEOTIDE SEQUENCE</scope>
    <source>
        <strain evidence="7">PacBioINE</strain>
    </source>
</reference>
<evidence type="ECO:0000313" key="8">
    <source>
        <dbReference type="EMBL" id="CEJ06116.1"/>
    </source>
</evidence>
<evidence type="ECO:0000256" key="2">
    <source>
        <dbReference type="ARBA" id="ARBA00010387"/>
    </source>
</evidence>
<dbReference type="SUPFAM" id="SSF51569">
    <property type="entry name" value="Aldolase"/>
    <property type="match status" value="1"/>
</dbReference>
<gene>
    <name evidence="8" type="ORF">DEACI_0562</name>
    <name evidence="7" type="ORF">DEACI_2128</name>
</gene>
<dbReference type="GO" id="GO:0004332">
    <property type="term" value="F:fructose-bisphosphate aldolase activity"/>
    <property type="evidence" value="ECO:0007669"/>
    <property type="project" value="UniProtKB-EC"/>
</dbReference>
<dbReference type="Proteomes" id="UP001071230">
    <property type="component" value="Unassembled WGS sequence"/>
</dbReference>
<dbReference type="AlphaFoldDB" id="A0A8S0WYF7"/>
<dbReference type="EMBL" id="LR746496">
    <property type="protein sequence ID" value="CAA7601461.1"/>
    <property type="molecule type" value="Genomic_DNA"/>
</dbReference>
<sequence>MDPIFQERGYDMDSKQAERMRHGKGFIAALDQSGGSTPKALELYGIPRDSYSGEEEMFNLVHAMRTRIITSPAFTSEYILGAILFEQTMDRSIEGMLTGDYLWEKKGILSFLKVDKGLAPLSDGVQMMKPIADLDDLLKRAVARKMFGTKMRSVIKSADPNGIKRIVDQQFEYGRRIAAAGLVPIIEPEVDILSADKAESERLLKAEILRHLDVLPGDVSVMLKLSIPTKANLYSDLIAHPRVLRVVALSGGYSRDEAAQKLALNPGLIASFSRALSEGLTAAQSEAEFNAVLSDSIQKIYQASIT</sequence>
<protein>
    <recommendedName>
        <fullName evidence="3">fructose-bisphosphate aldolase</fullName>
        <ecNumber evidence="3">4.1.2.13</ecNumber>
    </recommendedName>
    <alternativeName>
        <fullName evidence="6">Fructose-bisphosphate aldolase class I</fullName>
    </alternativeName>
</protein>
<evidence type="ECO:0000313" key="7">
    <source>
        <dbReference type="EMBL" id="CAA7601461.1"/>
    </source>
</evidence>
<dbReference type="EMBL" id="CDGJ01000016">
    <property type="protein sequence ID" value="CEJ06116.1"/>
    <property type="molecule type" value="Genomic_DNA"/>
</dbReference>
<keyword evidence="4" id="KW-0324">Glycolysis</keyword>
<accession>A0A8S0WYF7</accession>
<keyword evidence="5 7" id="KW-0456">Lyase</keyword>
<dbReference type="InterPro" id="IPR000741">
    <property type="entry name" value="FBA_I"/>
</dbReference>
<dbReference type="NCBIfam" id="NF003784">
    <property type="entry name" value="PRK05377.1"/>
    <property type="match status" value="1"/>
</dbReference>
<organism evidence="7">
    <name type="scientific">Acididesulfobacillus acetoxydans</name>
    <dbReference type="NCBI Taxonomy" id="1561005"/>
    <lineage>
        <taxon>Bacteria</taxon>
        <taxon>Bacillati</taxon>
        <taxon>Bacillota</taxon>
        <taxon>Clostridia</taxon>
        <taxon>Eubacteriales</taxon>
        <taxon>Peptococcaceae</taxon>
        <taxon>Acididesulfobacillus</taxon>
    </lineage>
</organism>
<evidence type="ECO:0000256" key="6">
    <source>
        <dbReference type="ARBA" id="ARBA00029799"/>
    </source>
</evidence>
<evidence type="ECO:0000313" key="9">
    <source>
        <dbReference type="Proteomes" id="UP001071230"/>
    </source>
</evidence>
<dbReference type="Pfam" id="PF00274">
    <property type="entry name" value="Glycolytic"/>
    <property type="match status" value="1"/>
</dbReference>
<name>A0A8S0WYF7_9FIRM</name>
<comment type="similarity">
    <text evidence="2">Belongs to the class I fructose-bisphosphate aldolase family.</text>
</comment>
<evidence type="ECO:0000256" key="1">
    <source>
        <dbReference type="ARBA" id="ARBA00004714"/>
    </source>
</evidence>
<dbReference type="Proteomes" id="UP000836597">
    <property type="component" value="Chromosome"/>
</dbReference>